<sequence length="114" mass="13439">MSLKIDKSCSLNSMINQFYIFEVSLTDSINCKKIYRKIKKLNQGFIFSIDDKIKNNIIKIKISVFDFNNPHNLISINKNINNLNLFKNIIIKKNNTVIELSTISNYFICKYYFI</sequence>
<dbReference type="EMBL" id="MN448289">
    <property type="protein sequence ID" value="QFG74566.1"/>
    <property type="molecule type" value="Genomic_DNA"/>
</dbReference>
<protein>
    <submittedName>
        <fullName evidence="1">Uncharacterized protein</fullName>
    </submittedName>
</protein>
<accession>A0A5J6VK72</accession>
<evidence type="ECO:0000313" key="1">
    <source>
        <dbReference type="EMBL" id="QFG74566.1"/>
    </source>
</evidence>
<name>A0A5J6VK72_9VIRU</name>
<proteinExistence type="predicted"/>
<organism evidence="1">
    <name type="scientific">Megaviridae environmental sample</name>
    <dbReference type="NCBI Taxonomy" id="1737588"/>
    <lineage>
        <taxon>Viruses</taxon>
        <taxon>Varidnaviria</taxon>
        <taxon>Bamfordvirae</taxon>
        <taxon>Nucleocytoviricota</taxon>
        <taxon>Megaviricetes</taxon>
        <taxon>Imitervirales</taxon>
        <taxon>Mimiviridae</taxon>
        <taxon>environmental samples</taxon>
    </lineage>
</organism>
<reference evidence="1" key="1">
    <citation type="journal article" date="2019" name="Philos. Trans. R. Soc. Lond., B, Biol. Sci.">
        <title>Targeted metagenomic recovery of four divergent viruses reveals shared and distinctive characteristics of giant viruses of marine eukaryotes.</title>
        <authorList>
            <person name="Needham D.M."/>
            <person name="Poirier C."/>
            <person name="Hehenberger E."/>
            <person name="Jimenez V."/>
            <person name="Swalwell J.E."/>
            <person name="Santoro A.E."/>
            <person name="Worden A.Z."/>
        </authorList>
    </citation>
    <scope>NUCLEOTIDE SEQUENCE</scope>
    <source>
        <strain evidence="1">MPacV-611</strain>
    </source>
</reference>